<dbReference type="Gene3D" id="1.10.357.10">
    <property type="entry name" value="Tetracycline Repressor, domain 2"/>
    <property type="match status" value="1"/>
</dbReference>
<protein>
    <submittedName>
        <fullName evidence="6">HTH-type transcriptional regulator RutR</fullName>
    </submittedName>
</protein>
<dbReference type="GO" id="GO:0003700">
    <property type="term" value="F:DNA-binding transcription factor activity"/>
    <property type="evidence" value="ECO:0007669"/>
    <property type="project" value="TreeGrafter"/>
</dbReference>
<dbReference type="PANTHER" id="PTHR30055:SF234">
    <property type="entry name" value="HTH-TYPE TRANSCRIPTIONAL REGULATOR BETI"/>
    <property type="match status" value="1"/>
</dbReference>
<keyword evidence="3" id="KW-0804">Transcription</keyword>
<feature type="DNA-binding region" description="H-T-H motif" evidence="4">
    <location>
        <begin position="34"/>
        <end position="53"/>
    </location>
</feature>
<feature type="domain" description="HTH tetR-type" evidence="5">
    <location>
        <begin position="11"/>
        <end position="71"/>
    </location>
</feature>
<dbReference type="GO" id="GO:0000976">
    <property type="term" value="F:transcription cis-regulatory region binding"/>
    <property type="evidence" value="ECO:0007669"/>
    <property type="project" value="TreeGrafter"/>
</dbReference>
<dbReference type="AlphaFoldDB" id="A0A0U1NJ72"/>
<evidence type="ECO:0000256" key="4">
    <source>
        <dbReference type="PROSITE-ProRule" id="PRU00335"/>
    </source>
</evidence>
<dbReference type="PANTHER" id="PTHR30055">
    <property type="entry name" value="HTH-TYPE TRANSCRIPTIONAL REGULATOR RUTR"/>
    <property type="match status" value="1"/>
</dbReference>
<organism evidence="6 7">
    <name type="scientific">Nereida ignava</name>
    <dbReference type="NCBI Taxonomy" id="282199"/>
    <lineage>
        <taxon>Bacteria</taxon>
        <taxon>Pseudomonadati</taxon>
        <taxon>Pseudomonadota</taxon>
        <taxon>Alphaproteobacteria</taxon>
        <taxon>Rhodobacterales</taxon>
        <taxon>Roseobacteraceae</taxon>
        <taxon>Nereida</taxon>
    </lineage>
</organism>
<gene>
    <name evidence="6" type="ORF">NIG5292_00785</name>
</gene>
<name>A0A0U1NJ72_9RHOB</name>
<dbReference type="EMBL" id="CVQV01000003">
    <property type="protein sequence ID" value="CRK74748.1"/>
    <property type="molecule type" value="Genomic_DNA"/>
</dbReference>
<keyword evidence="1" id="KW-0805">Transcription regulation</keyword>
<dbReference type="PROSITE" id="PS50977">
    <property type="entry name" value="HTH_TETR_2"/>
    <property type="match status" value="1"/>
</dbReference>
<dbReference type="InterPro" id="IPR009057">
    <property type="entry name" value="Homeodomain-like_sf"/>
</dbReference>
<accession>A0A0U1NJ72</accession>
<dbReference type="STRING" id="282199.GCA_001049735_00785"/>
<evidence type="ECO:0000259" key="5">
    <source>
        <dbReference type="PROSITE" id="PS50977"/>
    </source>
</evidence>
<dbReference type="Pfam" id="PF00440">
    <property type="entry name" value="TetR_N"/>
    <property type="match status" value="1"/>
</dbReference>
<keyword evidence="7" id="KW-1185">Reference proteome</keyword>
<proteinExistence type="predicted"/>
<evidence type="ECO:0000256" key="3">
    <source>
        <dbReference type="ARBA" id="ARBA00023163"/>
    </source>
</evidence>
<dbReference type="InterPro" id="IPR001647">
    <property type="entry name" value="HTH_TetR"/>
</dbReference>
<sequence>MLNQENSMAEMKTNKKILNAAQDLLSKGGANAVSFDKVAAELGITKQAVLYWFPSKSALLAAMFIDWLDTEAQAAEKAVKSAKTANEAISAFVTEIVSFHAENFDRFRMMYLAPQTLKVGSQVSRKEGAMDEIHQATSKLYGYLAEKLDGSAAEARQTAFVIHTSVLGLVMMLALADSVSDPLAHSESELVNSLVARLIT</sequence>
<dbReference type="PRINTS" id="PR00455">
    <property type="entry name" value="HTHTETR"/>
</dbReference>
<evidence type="ECO:0000256" key="2">
    <source>
        <dbReference type="ARBA" id="ARBA00023125"/>
    </source>
</evidence>
<evidence type="ECO:0000313" key="7">
    <source>
        <dbReference type="Proteomes" id="UP000048949"/>
    </source>
</evidence>
<dbReference type="InterPro" id="IPR050109">
    <property type="entry name" value="HTH-type_TetR-like_transc_reg"/>
</dbReference>
<evidence type="ECO:0000256" key="1">
    <source>
        <dbReference type="ARBA" id="ARBA00023015"/>
    </source>
</evidence>
<dbReference type="SUPFAM" id="SSF46689">
    <property type="entry name" value="Homeodomain-like"/>
    <property type="match status" value="1"/>
</dbReference>
<reference evidence="6 7" key="1">
    <citation type="submission" date="2015-04" db="EMBL/GenBank/DDBJ databases">
        <authorList>
            <person name="Syromyatnikov M.Y."/>
            <person name="Popov V.N."/>
        </authorList>
    </citation>
    <scope>NUCLEOTIDE SEQUENCE [LARGE SCALE GENOMIC DNA]</scope>
    <source>
        <strain evidence="6 7">CECT 5292</strain>
    </source>
</reference>
<dbReference type="Proteomes" id="UP000048949">
    <property type="component" value="Unassembled WGS sequence"/>
</dbReference>
<dbReference type="Gene3D" id="1.10.10.60">
    <property type="entry name" value="Homeodomain-like"/>
    <property type="match status" value="1"/>
</dbReference>
<keyword evidence="2 4" id="KW-0238">DNA-binding</keyword>
<evidence type="ECO:0000313" key="6">
    <source>
        <dbReference type="EMBL" id="CRK74748.1"/>
    </source>
</evidence>